<evidence type="ECO:0000256" key="2">
    <source>
        <dbReference type="ARBA" id="ARBA00005653"/>
    </source>
</evidence>
<evidence type="ECO:0000256" key="12">
    <source>
        <dbReference type="ARBA" id="ARBA00023136"/>
    </source>
</evidence>
<dbReference type="PANTHER" id="PTHR13462:SF10">
    <property type="entry name" value="CALCIUM UNIPORTER PROTEIN, MITOCHONDRIAL"/>
    <property type="match status" value="1"/>
</dbReference>
<accession>A0ABP0F331</accession>
<keyword evidence="10 15" id="KW-0406">Ion transport</keyword>
<evidence type="ECO:0000256" key="3">
    <source>
        <dbReference type="ARBA" id="ARBA00022448"/>
    </source>
</evidence>
<keyword evidence="5 15" id="KW-0107">Calcium channel</keyword>
<protein>
    <recommendedName>
        <fullName evidence="15">Calcium uniporter protein</fullName>
    </recommendedName>
</protein>
<evidence type="ECO:0000256" key="6">
    <source>
        <dbReference type="ARBA" id="ARBA00022692"/>
    </source>
</evidence>
<comment type="subcellular location">
    <subcellularLocation>
        <location evidence="1 15">Mitochondrion inner membrane</location>
        <topology evidence="1 15">Multi-pass membrane protein</topology>
    </subcellularLocation>
</comment>
<evidence type="ECO:0000256" key="1">
    <source>
        <dbReference type="ARBA" id="ARBA00004448"/>
    </source>
</evidence>
<keyword evidence="8 15" id="KW-0106">Calcium</keyword>
<dbReference type="InterPro" id="IPR006769">
    <property type="entry name" value="MCU_C"/>
</dbReference>
<reference evidence="17 18" key="1">
    <citation type="submission" date="2024-02" db="EMBL/GenBank/DDBJ databases">
        <authorList>
            <person name="Daric V."/>
            <person name="Darras S."/>
        </authorList>
    </citation>
    <scope>NUCLEOTIDE SEQUENCE [LARGE SCALE GENOMIC DNA]</scope>
</reference>
<comment type="function">
    <text evidence="15">Mitochondrial inner membrane calcium uniporter that mediates calcium uptake into mitochondria. Mitochondrial calcium homeostasis plays key roles in cellular physiology and regulates cell bioenergetics, cytoplasmic calcium signals and activation of cell death pathways.</text>
</comment>
<evidence type="ECO:0000256" key="15">
    <source>
        <dbReference type="RuleBase" id="RU367035"/>
    </source>
</evidence>
<comment type="catalytic activity">
    <reaction evidence="14">
        <text>Ca(2+)(in) = Ca(2+)(out)</text>
        <dbReference type="Rhea" id="RHEA:29671"/>
        <dbReference type="ChEBI" id="CHEBI:29108"/>
    </reaction>
</comment>
<evidence type="ECO:0000256" key="14">
    <source>
        <dbReference type="ARBA" id="ARBA00036634"/>
    </source>
</evidence>
<dbReference type="Proteomes" id="UP001642483">
    <property type="component" value="Unassembled WGS sequence"/>
</dbReference>
<gene>
    <name evidence="17" type="ORF">CVLEPA_LOCUS1366</name>
</gene>
<keyword evidence="11 15" id="KW-0496">Mitochondrion</keyword>
<dbReference type="EMBL" id="CAWYQH010000001">
    <property type="protein sequence ID" value="CAK8672408.1"/>
    <property type="molecule type" value="Genomic_DNA"/>
</dbReference>
<evidence type="ECO:0000259" key="16">
    <source>
        <dbReference type="Pfam" id="PF04678"/>
    </source>
</evidence>
<feature type="domain" description="Calcium uniporter protein C-terminal" evidence="16">
    <location>
        <begin position="120"/>
        <end position="322"/>
    </location>
</feature>
<evidence type="ECO:0000256" key="7">
    <source>
        <dbReference type="ARBA" id="ARBA00022792"/>
    </source>
</evidence>
<evidence type="ECO:0000256" key="8">
    <source>
        <dbReference type="ARBA" id="ARBA00022837"/>
    </source>
</evidence>
<evidence type="ECO:0000256" key="13">
    <source>
        <dbReference type="ARBA" id="ARBA00023303"/>
    </source>
</evidence>
<comment type="caution">
    <text evidence="17">The sequence shown here is derived from an EMBL/GenBank/DDBJ whole genome shotgun (WGS) entry which is preliminary data.</text>
</comment>
<evidence type="ECO:0000256" key="9">
    <source>
        <dbReference type="ARBA" id="ARBA00022989"/>
    </source>
</evidence>
<name>A0ABP0F331_CLALP</name>
<evidence type="ECO:0000256" key="11">
    <source>
        <dbReference type="ARBA" id="ARBA00023128"/>
    </source>
</evidence>
<comment type="domain">
    <text evidence="15">The selectivity filter, in which calcium ions are arranged in single file, is composed of two acidic rings separated by one helical turn along the central axis of the channel pore.</text>
</comment>
<dbReference type="InterPro" id="IPR039055">
    <property type="entry name" value="MCU_fam"/>
</dbReference>
<evidence type="ECO:0000313" key="18">
    <source>
        <dbReference type="Proteomes" id="UP001642483"/>
    </source>
</evidence>
<evidence type="ECO:0000313" key="17">
    <source>
        <dbReference type="EMBL" id="CAK8672408.1"/>
    </source>
</evidence>
<dbReference type="Pfam" id="PF04678">
    <property type="entry name" value="MCU"/>
    <property type="match status" value="1"/>
</dbReference>
<feature type="transmembrane region" description="Helical" evidence="15">
    <location>
        <begin position="236"/>
        <end position="256"/>
    </location>
</feature>
<keyword evidence="3 15" id="KW-0813">Transport</keyword>
<keyword evidence="6 15" id="KW-0812">Transmembrane</keyword>
<evidence type="ECO:0000256" key="4">
    <source>
        <dbReference type="ARBA" id="ARBA00022568"/>
    </source>
</evidence>
<feature type="transmembrane region" description="Helical" evidence="15">
    <location>
        <begin position="268"/>
        <end position="286"/>
    </location>
</feature>
<evidence type="ECO:0000256" key="10">
    <source>
        <dbReference type="ARBA" id="ARBA00023065"/>
    </source>
</evidence>
<keyword evidence="4 15" id="KW-0109">Calcium transport</keyword>
<sequence length="360" mass="41954">MRKNLSRLLLSQFDKLSHHGSKSELLRSFGLVQIPLLTSKASYTGISKNFIHSSNMQRKRITCFQRKYGTEAISFEMKLFYRNGMPVINVPLPSRQETCSFTLRPVSSTVGDFIQNVKDEDKGIDQIHVYSSDGSRVAASTQVEYLLRDRFILKINDKLYDVDPPQPEQVSSESATTLDNTKILIAQLYNQLHIDQHQLAREQELISRLENLKSEVKPLSQLKRSLADSAASRTKYLMWGGLAFMGTQFGLLARLTWWEYSWDIMEPVTYFITYGTAIIMYGYFLLTQQEYIYPDARDRQFLRFFHRAANKQDFDIERFNKLCNDIAQTEQDLKRLRDPLQLHLPIDPIRIEKMKEENQP</sequence>
<proteinExistence type="inferred from homology"/>
<organism evidence="17 18">
    <name type="scientific">Clavelina lepadiformis</name>
    <name type="common">Light-bulb sea squirt</name>
    <name type="synonym">Ascidia lepadiformis</name>
    <dbReference type="NCBI Taxonomy" id="159417"/>
    <lineage>
        <taxon>Eukaryota</taxon>
        <taxon>Metazoa</taxon>
        <taxon>Chordata</taxon>
        <taxon>Tunicata</taxon>
        <taxon>Ascidiacea</taxon>
        <taxon>Aplousobranchia</taxon>
        <taxon>Clavelinidae</taxon>
        <taxon>Clavelina</taxon>
    </lineage>
</organism>
<keyword evidence="9 15" id="KW-1133">Transmembrane helix</keyword>
<keyword evidence="12 15" id="KW-0472">Membrane</keyword>
<keyword evidence="7 15" id="KW-0999">Mitochondrion inner membrane</keyword>
<comment type="similarity">
    <text evidence="2 15">Belongs to the MCU (TC 1.A.77) family.</text>
</comment>
<dbReference type="PANTHER" id="PTHR13462">
    <property type="entry name" value="CALCIUM UNIPORTER PROTEIN, MITOCHONDRIAL"/>
    <property type="match status" value="1"/>
</dbReference>
<evidence type="ECO:0000256" key="5">
    <source>
        <dbReference type="ARBA" id="ARBA00022673"/>
    </source>
</evidence>
<keyword evidence="18" id="KW-1185">Reference proteome</keyword>
<keyword evidence="13 15" id="KW-0407">Ion channel</keyword>